<dbReference type="RefSeq" id="WP_153549285.1">
    <property type="nucleotide sequence ID" value="NZ_WIXK01000015.1"/>
</dbReference>
<evidence type="ECO:0000259" key="3">
    <source>
        <dbReference type="Pfam" id="PF10017"/>
    </source>
</evidence>
<dbReference type="Gene3D" id="3.40.50.150">
    <property type="entry name" value="Vaccinia Virus protein VP39"/>
    <property type="match status" value="1"/>
</dbReference>
<dbReference type="Pfam" id="PF10017">
    <property type="entry name" value="Methyltransf_33"/>
    <property type="match status" value="1"/>
</dbReference>
<evidence type="ECO:0000313" key="5">
    <source>
        <dbReference type="Proteomes" id="UP000436694"/>
    </source>
</evidence>
<reference evidence="4 5" key="1">
    <citation type="submission" date="2019-10" db="EMBL/GenBank/DDBJ databases">
        <title>Epibacterium sp. nov., isolated from seawater.</title>
        <authorList>
            <person name="Zhang X."/>
            <person name="Li N."/>
        </authorList>
    </citation>
    <scope>NUCLEOTIDE SEQUENCE [LARGE SCALE GENOMIC DNA]</scope>
    <source>
        <strain evidence="4 5">SM1969</strain>
    </source>
</reference>
<evidence type="ECO:0000256" key="2">
    <source>
        <dbReference type="ARBA" id="ARBA00022679"/>
    </source>
</evidence>
<dbReference type="NCBIfam" id="TIGR03438">
    <property type="entry name" value="egtD_ergothio"/>
    <property type="match status" value="1"/>
</dbReference>
<keyword evidence="1 4" id="KW-0489">Methyltransferase</keyword>
<name>A0A844AWX5_9RHOB</name>
<sequence length="312" mass="34583">MSKSALTNIALANSALHTLSQPQKSLESKWFYDHYGSELFEQITKLPEYYPTRTETAILQQNAATLAALIPPGSVLVELGSGSSTKTRLLLDAAPQLFAYAPLDISGPFLHQIAAPLRKAYPHLHIIPIVGDFMQPFLLPSQIETRRKVAFFPGSTIGNLEPKSAVDLLKRVRAIENIDALILGADLVKDEKRLVDAYDDSAGVTAAFNLNLLARLNREAKANFSLEDFHHKALWNPEDERIEMHLISNKAQTVHLMGQVVQFAAGETIHTENSHKYRQSTLQKLATQAGWSLTEHLVDAQGDFSVNLLRAQ</sequence>
<dbReference type="EMBL" id="WIXK01000015">
    <property type="protein sequence ID" value="MQY44397.1"/>
    <property type="molecule type" value="Genomic_DNA"/>
</dbReference>
<gene>
    <name evidence="4" type="primary">egtD</name>
    <name evidence="4" type="ORF">GG681_17275</name>
</gene>
<organism evidence="4 5">
    <name type="scientific">Tritonibacter aquimaris</name>
    <dbReference type="NCBI Taxonomy" id="2663379"/>
    <lineage>
        <taxon>Bacteria</taxon>
        <taxon>Pseudomonadati</taxon>
        <taxon>Pseudomonadota</taxon>
        <taxon>Alphaproteobacteria</taxon>
        <taxon>Rhodobacterales</taxon>
        <taxon>Paracoccaceae</taxon>
        <taxon>Tritonibacter</taxon>
    </lineage>
</organism>
<dbReference type="InterPro" id="IPR019257">
    <property type="entry name" value="MeTrfase_dom"/>
</dbReference>
<keyword evidence="5" id="KW-1185">Reference proteome</keyword>
<dbReference type="PANTHER" id="PTHR43397:SF1">
    <property type="entry name" value="ERGOTHIONEINE BIOSYNTHESIS PROTEIN 1"/>
    <property type="match status" value="1"/>
</dbReference>
<dbReference type="PANTHER" id="PTHR43397">
    <property type="entry name" value="ERGOTHIONEINE BIOSYNTHESIS PROTEIN 1"/>
    <property type="match status" value="1"/>
</dbReference>
<comment type="caution">
    <text evidence="4">The sequence shown here is derived from an EMBL/GenBank/DDBJ whole genome shotgun (WGS) entry which is preliminary data.</text>
</comment>
<dbReference type="AlphaFoldDB" id="A0A844AWX5"/>
<dbReference type="SUPFAM" id="SSF53335">
    <property type="entry name" value="S-adenosyl-L-methionine-dependent methyltransferases"/>
    <property type="match status" value="1"/>
</dbReference>
<dbReference type="InterPro" id="IPR051128">
    <property type="entry name" value="EgtD_Methyltrsf_superfamily"/>
</dbReference>
<dbReference type="Proteomes" id="UP000436694">
    <property type="component" value="Unassembled WGS sequence"/>
</dbReference>
<keyword evidence="2 4" id="KW-0808">Transferase</keyword>
<accession>A0A844AWX5</accession>
<evidence type="ECO:0000256" key="1">
    <source>
        <dbReference type="ARBA" id="ARBA00022603"/>
    </source>
</evidence>
<evidence type="ECO:0000313" key="4">
    <source>
        <dbReference type="EMBL" id="MQY44397.1"/>
    </source>
</evidence>
<dbReference type="InterPro" id="IPR035094">
    <property type="entry name" value="EgtD"/>
</dbReference>
<dbReference type="InterPro" id="IPR017804">
    <property type="entry name" value="MeTrfase_EgtD-like"/>
</dbReference>
<proteinExistence type="predicted"/>
<dbReference type="PIRSF" id="PIRSF018005">
    <property type="entry name" value="UCP018005"/>
    <property type="match status" value="1"/>
</dbReference>
<dbReference type="InterPro" id="IPR029063">
    <property type="entry name" value="SAM-dependent_MTases_sf"/>
</dbReference>
<dbReference type="GO" id="GO:0052706">
    <property type="term" value="F:L-histidine N(alpha)-methyltransferase activity"/>
    <property type="evidence" value="ECO:0007669"/>
    <property type="project" value="UniProtKB-EC"/>
</dbReference>
<dbReference type="GO" id="GO:0032259">
    <property type="term" value="P:methylation"/>
    <property type="evidence" value="ECO:0007669"/>
    <property type="project" value="UniProtKB-KW"/>
</dbReference>
<feature type="domain" description="Histidine-specific methyltransferase SAM-dependent" evidence="3">
    <location>
        <begin position="13"/>
        <end position="310"/>
    </location>
</feature>
<protein>
    <submittedName>
        <fullName evidence="4">L-histidine N(Alpha)-methyltransferase</fullName>
        <ecNumber evidence="4">2.1.1.44</ecNumber>
    </submittedName>
</protein>
<dbReference type="EC" id="2.1.1.44" evidence="4"/>